<keyword evidence="1" id="KW-0812">Transmembrane</keyword>
<keyword evidence="1" id="KW-1133">Transmembrane helix</keyword>
<evidence type="ECO:0000256" key="1">
    <source>
        <dbReference type="SAM" id="Phobius"/>
    </source>
</evidence>
<accession>A0A0F9VU06</accession>
<reference evidence="2" key="1">
    <citation type="journal article" date="2015" name="Nature">
        <title>Complex archaea that bridge the gap between prokaryotes and eukaryotes.</title>
        <authorList>
            <person name="Spang A."/>
            <person name="Saw J.H."/>
            <person name="Jorgensen S.L."/>
            <person name="Zaremba-Niedzwiedzka K."/>
            <person name="Martijn J."/>
            <person name="Lind A.E."/>
            <person name="van Eijk R."/>
            <person name="Schleper C."/>
            <person name="Guy L."/>
            <person name="Ettema T.J."/>
        </authorList>
    </citation>
    <scope>NUCLEOTIDE SEQUENCE</scope>
</reference>
<dbReference type="EMBL" id="LAZR01000429">
    <property type="protein sequence ID" value="KKN69243.1"/>
    <property type="molecule type" value="Genomic_DNA"/>
</dbReference>
<evidence type="ECO:0000313" key="2">
    <source>
        <dbReference type="EMBL" id="KKN69243.1"/>
    </source>
</evidence>
<protein>
    <submittedName>
        <fullName evidence="2">Uncharacterized protein</fullName>
    </submittedName>
</protein>
<gene>
    <name evidence="2" type="ORF">LCGC14_0442380</name>
</gene>
<proteinExistence type="predicted"/>
<comment type="caution">
    <text evidence="2">The sequence shown here is derived from an EMBL/GenBank/DDBJ whole genome shotgun (WGS) entry which is preliminary data.</text>
</comment>
<dbReference type="AlphaFoldDB" id="A0A0F9VU06"/>
<organism evidence="2">
    <name type="scientific">marine sediment metagenome</name>
    <dbReference type="NCBI Taxonomy" id="412755"/>
    <lineage>
        <taxon>unclassified sequences</taxon>
        <taxon>metagenomes</taxon>
        <taxon>ecological metagenomes</taxon>
    </lineage>
</organism>
<keyword evidence="1" id="KW-0472">Membrane</keyword>
<name>A0A0F9VU06_9ZZZZ</name>
<feature type="transmembrane region" description="Helical" evidence="1">
    <location>
        <begin position="40"/>
        <end position="60"/>
    </location>
</feature>
<sequence length="157" mass="16351">MPGAGVWLSLLAFLALAFPPFLPCAPPFSLPRSVVFAPPGVWGLAVVSLPSFGPVARSAFRAGSLRGVFPRSSSRARSGAVLVCLFSCPRRAGSFAARWAGRCGVSVSLRRWAGLWAVSVPVSVGSSRWPPSVGRVVSVVGGLRAFRLALLSSGLAF</sequence>